<feature type="transmembrane region" description="Helical" evidence="9">
    <location>
        <begin position="298"/>
        <end position="315"/>
    </location>
</feature>
<feature type="transmembrane region" description="Helical" evidence="9">
    <location>
        <begin position="158"/>
        <end position="180"/>
    </location>
</feature>
<dbReference type="InterPro" id="IPR003439">
    <property type="entry name" value="ABC_transporter-like_ATP-bd"/>
</dbReference>
<dbReference type="GO" id="GO:0005524">
    <property type="term" value="F:ATP binding"/>
    <property type="evidence" value="ECO:0007669"/>
    <property type="project" value="UniProtKB-KW"/>
</dbReference>
<evidence type="ECO:0000256" key="3">
    <source>
        <dbReference type="ARBA" id="ARBA00022692"/>
    </source>
</evidence>
<dbReference type="AlphaFoldDB" id="A0A927FKH8"/>
<keyword evidence="13" id="KW-1185">Reference proteome</keyword>
<organism evidence="12 13">
    <name type="scientific">Limnohabitans radicicola</name>
    <dbReference type="NCBI Taxonomy" id="2771427"/>
    <lineage>
        <taxon>Bacteria</taxon>
        <taxon>Pseudomonadati</taxon>
        <taxon>Pseudomonadota</taxon>
        <taxon>Betaproteobacteria</taxon>
        <taxon>Burkholderiales</taxon>
        <taxon>Comamonadaceae</taxon>
        <taxon>Limnohabitans</taxon>
    </lineage>
</organism>
<feature type="transmembrane region" description="Helical" evidence="9">
    <location>
        <begin position="383"/>
        <end position="406"/>
    </location>
</feature>
<accession>A0A927FKH8</accession>
<dbReference type="PANTHER" id="PTHR43394">
    <property type="entry name" value="ATP-DEPENDENT PERMEASE MDL1, MITOCHONDRIAL"/>
    <property type="match status" value="1"/>
</dbReference>
<evidence type="ECO:0000259" key="10">
    <source>
        <dbReference type="PROSITE" id="PS50893"/>
    </source>
</evidence>
<evidence type="ECO:0000256" key="7">
    <source>
        <dbReference type="ARBA" id="ARBA00023136"/>
    </source>
</evidence>
<dbReference type="Pfam" id="PF00005">
    <property type="entry name" value="ABC_tran"/>
    <property type="match status" value="1"/>
</dbReference>
<evidence type="ECO:0000256" key="2">
    <source>
        <dbReference type="ARBA" id="ARBA00022475"/>
    </source>
</evidence>
<comment type="caution">
    <text evidence="12">The sequence shown here is derived from an EMBL/GenBank/DDBJ whole genome shotgun (WGS) entry which is preliminary data.</text>
</comment>
<comment type="subcellular location">
    <subcellularLocation>
        <location evidence="1">Cell membrane</location>
        <topology evidence="1">Multi-pass membrane protein</topology>
    </subcellularLocation>
</comment>
<dbReference type="PROSITE" id="PS50929">
    <property type="entry name" value="ABC_TM1F"/>
    <property type="match status" value="1"/>
</dbReference>
<dbReference type="InterPro" id="IPR039421">
    <property type="entry name" value="Type_1_exporter"/>
</dbReference>
<feature type="transmembrane region" description="Helical" evidence="9">
    <location>
        <begin position="268"/>
        <end position="292"/>
    </location>
</feature>
<evidence type="ECO:0000313" key="12">
    <source>
        <dbReference type="EMBL" id="MBD8051747.1"/>
    </source>
</evidence>
<dbReference type="Proteomes" id="UP000647424">
    <property type="component" value="Unassembled WGS sequence"/>
</dbReference>
<name>A0A927FKH8_9BURK</name>
<dbReference type="GO" id="GO:0016887">
    <property type="term" value="F:ATP hydrolysis activity"/>
    <property type="evidence" value="ECO:0007669"/>
    <property type="project" value="InterPro"/>
</dbReference>
<keyword evidence="7 9" id="KW-0472">Membrane</keyword>
<keyword evidence="4" id="KW-0547">Nucleotide-binding</keyword>
<dbReference type="EMBL" id="JACYFT010000004">
    <property type="protein sequence ID" value="MBD8051747.1"/>
    <property type="molecule type" value="Genomic_DNA"/>
</dbReference>
<dbReference type="InterPro" id="IPR011527">
    <property type="entry name" value="ABC1_TM_dom"/>
</dbReference>
<evidence type="ECO:0000256" key="8">
    <source>
        <dbReference type="SAM" id="MobiDB-lite"/>
    </source>
</evidence>
<dbReference type="SMART" id="SM00382">
    <property type="entry name" value="AAA"/>
    <property type="match status" value="1"/>
</dbReference>
<feature type="domain" description="ABC transporter" evidence="10">
    <location>
        <begin position="473"/>
        <end position="710"/>
    </location>
</feature>
<dbReference type="SUPFAM" id="SSF90123">
    <property type="entry name" value="ABC transporter transmembrane region"/>
    <property type="match status" value="1"/>
</dbReference>
<keyword evidence="5 12" id="KW-0067">ATP-binding</keyword>
<feature type="domain" description="ABC transmembrane type-1" evidence="11">
    <location>
        <begin position="162"/>
        <end position="440"/>
    </location>
</feature>
<evidence type="ECO:0000256" key="6">
    <source>
        <dbReference type="ARBA" id="ARBA00022989"/>
    </source>
</evidence>
<dbReference type="GO" id="GO:0005886">
    <property type="term" value="C:plasma membrane"/>
    <property type="evidence" value="ECO:0007669"/>
    <property type="project" value="UniProtKB-SubCell"/>
</dbReference>
<dbReference type="PROSITE" id="PS50893">
    <property type="entry name" value="ABC_TRANSPORTER_2"/>
    <property type="match status" value="1"/>
</dbReference>
<reference evidence="12" key="1">
    <citation type="submission" date="2020-09" db="EMBL/GenBank/DDBJ databases">
        <title>Genome seq and assembly of Limnohabitants sp.</title>
        <authorList>
            <person name="Chhetri G."/>
        </authorList>
    </citation>
    <scope>NUCLEOTIDE SEQUENCE</scope>
    <source>
        <strain evidence="12">JUR4</strain>
    </source>
</reference>
<gene>
    <name evidence="12" type="ORF">IC609_14465</name>
</gene>
<protein>
    <submittedName>
        <fullName evidence="12">ATP-binding cassette domain-containing protein</fullName>
    </submittedName>
</protein>
<dbReference type="Gene3D" id="3.40.50.300">
    <property type="entry name" value="P-loop containing nucleotide triphosphate hydrolases"/>
    <property type="match status" value="1"/>
</dbReference>
<keyword evidence="3 9" id="KW-0812">Transmembrane</keyword>
<dbReference type="InterPro" id="IPR027417">
    <property type="entry name" value="P-loop_NTPase"/>
</dbReference>
<evidence type="ECO:0000256" key="4">
    <source>
        <dbReference type="ARBA" id="ARBA00022741"/>
    </source>
</evidence>
<feature type="region of interest" description="Disordered" evidence="8">
    <location>
        <begin position="698"/>
        <end position="722"/>
    </location>
</feature>
<dbReference type="GO" id="GO:0015421">
    <property type="term" value="F:ABC-type oligopeptide transporter activity"/>
    <property type="evidence" value="ECO:0007669"/>
    <property type="project" value="TreeGrafter"/>
</dbReference>
<dbReference type="SUPFAM" id="SSF52540">
    <property type="entry name" value="P-loop containing nucleoside triphosphate hydrolases"/>
    <property type="match status" value="1"/>
</dbReference>
<evidence type="ECO:0000256" key="9">
    <source>
        <dbReference type="SAM" id="Phobius"/>
    </source>
</evidence>
<evidence type="ECO:0000259" key="11">
    <source>
        <dbReference type="PROSITE" id="PS50929"/>
    </source>
</evidence>
<sequence>MTPTPPTPPAGQTLIACLMRLSQLRREPVDALQLQSLLREAQLPPDPNPQQLQATLGQLARAQRWARPQSSRRPDASRLPALVLEPGLAPALIVAGRSDNSWTVQRWNLEQRQFSEEAVSDFADGSLFVRLRMAARFSPAASPSFQLVWSEIWQHPRALLDVAAATVTVTVLALATSFYSMQVYDRVVPTQASATLLVLTLGVIASILLEVLGKWLRSRQVHHLTDLIDQSLARTVFGRFLNLRLDQLPPSVGATASRLRGYESIRGFLVSLVTQAMVDIPLALLTLLVLFFIGGKLALIPASFLVAGLVAGTVFQGRIEHLARQATPAQHLKSGLLVESIEGAETIKSGQGGWRMLSRWLDITDEARQYEHHMRELTENAQFMVATLQQLAYISLVALGALAIGVDDFSMGALIACSILSGRILQPIAMIPSLLMQWAHTKVAVSDLDRLWQLPADHPEGTQPLIAPLQGQYSLSDIDMHYGGTLALRLPKLHIRAGERIAILGGIGSGKTSLLRLLSGMYKPQAGRVLLDGMELELIAKDCLSEHIGFVAQDGRLFAGTLRENLILGLNDPGDEALLFAARRTGLFDAAIAPHPKGLERDIHEGGQGLSGGQRQLVHFTRALLRQPRIWLLDEPTASMDPPLEQRVLQTLAEELQKRLDSTLILVTHKPQLLGLVQRVMVLANQQIVLDGPRDQVLQQLRQPAPPSAPAPSQAPTAKDNP</sequence>
<dbReference type="InterPro" id="IPR003593">
    <property type="entry name" value="AAA+_ATPase"/>
</dbReference>
<evidence type="ECO:0000256" key="1">
    <source>
        <dbReference type="ARBA" id="ARBA00004651"/>
    </source>
</evidence>
<feature type="transmembrane region" description="Helical" evidence="9">
    <location>
        <begin position="192"/>
        <end position="212"/>
    </location>
</feature>
<dbReference type="PANTHER" id="PTHR43394:SF1">
    <property type="entry name" value="ATP-BINDING CASSETTE SUB-FAMILY B MEMBER 10, MITOCHONDRIAL"/>
    <property type="match status" value="1"/>
</dbReference>
<evidence type="ECO:0000313" key="13">
    <source>
        <dbReference type="Proteomes" id="UP000647424"/>
    </source>
</evidence>
<dbReference type="RefSeq" id="WP_191820246.1">
    <property type="nucleotide sequence ID" value="NZ_JACYFT010000004.1"/>
</dbReference>
<dbReference type="Gene3D" id="1.20.1560.10">
    <property type="entry name" value="ABC transporter type 1, transmembrane domain"/>
    <property type="match status" value="1"/>
</dbReference>
<dbReference type="Pfam" id="PF00664">
    <property type="entry name" value="ABC_membrane"/>
    <property type="match status" value="1"/>
</dbReference>
<keyword evidence="2" id="KW-1003">Cell membrane</keyword>
<keyword evidence="6 9" id="KW-1133">Transmembrane helix</keyword>
<dbReference type="InterPro" id="IPR036640">
    <property type="entry name" value="ABC1_TM_sf"/>
</dbReference>
<proteinExistence type="predicted"/>
<evidence type="ECO:0000256" key="5">
    <source>
        <dbReference type="ARBA" id="ARBA00022840"/>
    </source>
</evidence>